<evidence type="ECO:0000259" key="2">
    <source>
        <dbReference type="Pfam" id="PF18798"/>
    </source>
</evidence>
<keyword evidence="4" id="KW-1185">Reference proteome</keyword>
<feature type="region of interest" description="Disordered" evidence="1">
    <location>
        <begin position="95"/>
        <end position="119"/>
    </location>
</feature>
<dbReference type="Pfam" id="PF18798">
    <property type="entry name" value="LPD3"/>
    <property type="match status" value="1"/>
</dbReference>
<feature type="domain" description="Large polyvalent protein-associated" evidence="2">
    <location>
        <begin position="115"/>
        <end position="211"/>
    </location>
</feature>
<evidence type="ECO:0000313" key="4">
    <source>
        <dbReference type="Proteomes" id="UP001501788"/>
    </source>
</evidence>
<dbReference type="EMBL" id="BAABEX010000002">
    <property type="protein sequence ID" value="GAA4417854.1"/>
    <property type="molecule type" value="Genomic_DNA"/>
</dbReference>
<proteinExistence type="predicted"/>
<feature type="compositionally biased region" description="Basic and acidic residues" evidence="1">
    <location>
        <begin position="371"/>
        <end position="382"/>
    </location>
</feature>
<reference evidence="4" key="1">
    <citation type="journal article" date="2019" name="Int. J. Syst. Evol. Microbiol.">
        <title>The Global Catalogue of Microorganisms (GCM) 10K type strain sequencing project: providing services to taxonomists for standard genome sequencing and annotation.</title>
        <authorList>
            <consortium name="The Broad Institute Genomics Platform"/>
            <consortium name="The Broad Institute Genome Sequencing Center for Infectious Disease"/>
            <person name="Wu L."/>
            <person name="Ma J."/>
        </authorList>
    </citation>
    <scope>NUCLEOTIDE SEQUENCE [LARGE SCALE GENOMIC DNA]</scope>
    <source>
        <strain evidence="4">JCM 31890</strain>
    </source>
</reference>
<feature type="region of interest" description="Disordered" evidence="1">
    <location>
        <begin position="345"/>
        <end position="422"/>
    </location>
</feature>
<name>A0ABP8KW12_9BURK</name>
<sequence>MLSPARGCTTLSDETPEQSLQRAILAFNRCPANCNAGDAGAPGDAQVRETERAYGGREAYERAKAAGRTKLAYGQWVQVRTPNFQRWFGIGRWPGKSSAPPLPLTRPEKPQRRSRGQGLTNHVSGIVARVSRNALDKMLSSKAAGQSEPPVAHAAAVANLDALFESAVLGRSKPDRDGNPNIRAIHRFSAPLNVNGQVMLAKMTVKETVRADQPNPLYTVESVEFNEKSPAAQWVDSTVQADELDPTSIRSAGDLRSLAQRVQDFNTVTLEDGQKKTPVASPRDTPIAGERATSANTGVSDLVRCPLQRVNPDSVSKVVDPQTGEPLCVYPGSTDFDAIANGVLPSNARSDTGNVRNGRLERGTGQDLESEDGRVNHSRQADGEVAAAREGTASVPGDPREGFDSLGPTQIAPTPTRNDLGAGTALIVRDTDIAGNPQRCPAGSSPNLRFAGHPVNRYEI</sequence>
<evidence type="ECO:0000313" key="3">
    <source>
        <dbReference type="EMBL" id="GAA4417854.1"/>
    </source>
</evidence>
<accession>A0ABP8KW12</accession>
<organism evidence="3 4">
    <name type="scientific">Acidovorax lacteus</name>
    <dbReference type="NCBI Taxonomy" id="1924988"/>
    <lineage>
        <taxon>Bacteria</taxon>
        <taxon>Pseudomonadati</taxon>
        <taxon>Pseudomonadota</taxon>
        <taxon>Betaproteobacteria</taxon>
        <taxon>Burkholderiales</taxon>
        <taxon>Comamonadaceae</taxon>
        <taxon>Acidovorax</taxon>
    </lineage>
</organism>
<feature type="region of interest" description="Disordered" evidence="1">
    <location>
        <begin position="436"/>
        <end position="460"/>
    </location>
</feature>
<evidence type="ECO:0000256" key="1">
    <source>
        <dbReference type="SAM" id="MobiDB-lite"/>
    </source>
</evidence>
<feature type="compositionally biased region" description="Polar residues" evidence="1">
    <location>
        <begin position="407"/>
        <end position="417"/>
    </location>
</feature>
<gene>
    <name evidence="3" type="ORF">GCM10023090_02040</name>
</gene>
<dbReference type="Proteomes" id="UP001501788">
    <property type="component" value="Unassembled WGS sequence"/>
</dbReference>
<protein>
    <recommendedName>
        <fullName evidence="2">Large polyvalent protein-associated domain-containing protein</fullName>
    </recommendedName>
</protein>
<dbReference type="InterPro" id="IPR040824">
    <property type="entry name" value="LPD3"/>
</dbReference>
<comment type="caution">
    <text evidence="3">The sequence shown here is derived from an EMBL/GenBank/DDBJ whole genome shotgun (WGS) entry which is preliminary data.</text>
</comment>